<reference evidence="3" key="1">
    <citation type="submission" date="2013-10" db="EMBL/GenBank/DDBJ databases">
        <title>Genomic analysis of the causative agents of coccidiosis in chickens.</title>
        <authorList>
            <person name="Reid A.J."/>
            <person name="Blake D."/>
            <person name="Billington K."/>
            <person name="Browne H."/>
            <person name="Dunn M."/>
            <person name="Hung S."/>
            <person name="Kawahara F."/>
            <person name="Miranda-Saavedra D."/>
            <person name="Mourier T."/>
            <person name="Nagra H."/>
            <person name="Otto T.D."/>
            <person name="Rawlings N."/>
            <person name="Sanchez A."/>
            <person name="Sanders M."/>
            <person name="Subramaniam C."/>
            <person name="Tay Y."/>
            <person name="Dear P."/>
            <person name="Doerig C."/>
            <person name="Gruber A."/>
            <person name="Parkinson J."/>
            <person name="Shirley M."/>
            <person name="Wan K.L."/>
            <person name="Berriman M."/>
            <person name="Tomley F."/>
            <person name="Pain A."/>
        </authorList>
    </citation>
    <scope>NUCLEOTIDE SEQUENCE [LARGE SCALE GENOMIC DNA]</scope>
    <source>
        <strain evidence="3">Weybridge</strain>
    </source>
</reference>
<dbReference type="AlphaFoldDB" id="U6M3H6"/>
<feature type="compositionally biased region" description="Low complexity" evidence="1">
    <location>
        <begin position="108"/>
        <end position="120"/>
    </location>
</feature>
<protein>
    <recommendedName>
        <fullName evidence="2">FATC domain-containing protein</fullName>
    </recommendedName>
</protein>
<evidence type="ECO:0000259" key="2">
    <source>
        <dbReference type="PROSITE" id="PS51190"/>
    </source>
</evidence>
<feature type="region of interest" description="Disordered" evidence="1">
    <location>
        <begin position="14"/>
        <end position="34"/>
    </location>
</feature>
<evidence type="ECO:0000256" key="1">
    <source>
        <dbReference type="SAM" id="MobiDB-lite"/>
    </source>
</evidence>
<feature type="domain" description="FATC" evidence="2">
    <location>
        <begin position="126"/>
        <end position="154"/>
    </location>
</feature>
<dbReference type="GeneID" id="25334250"/>
<accession>U6M3H6</accession>
<feature type="compositionally biased region" description="Low complexity" evidence="1">
    <location>
        <begin position="19"/>
        <end position="28"/>
    </location>
</feature>
<evidence type="ECO:0000313" key="4">
    <source>
        <dbReference type="Proteomes" id="UP000030763"/>
    </source>
</evidence>
<dbReference type="Proteomes" id="UP000030763">
    <property type="component" value="Unassembled WGS sequence"/>
</dbReference>
<feature type="compositionally biased region" description="Acidic residues" evidence="1">
    <location>
        <begin position="89"/>
        <end position="104"/>
    </location>
</feature>
<dbReference type="VEuPathDB" id="ToxoDB:EMWEY_00002640"/>
<dbReference type="Pfam" id="PF02260">
    <property type="entry name" value="FATC"/>
    <property type="match status" value="1"/>
</dbReference>
<dbReference type="InterPro" id="IPR003152">
    <property type="entry name" value="FATC_dom"/>
</dbReference>
<feature type="compositionally biased region" description="Low complexity" evidence="1">
    <location>
        <begin position="65"/>
        <end position="77"/>
    </location>
</feature>
<name>U6M3H6_EIMMA</name>
<keyword evidence="4" id="KW-1185">Reference proteome</keyword>
<organism evidence="3 4">
    <name type="scientific">Eimeria maxima</name>
    <name type="common">Coccidian parasite</name>
    <dbReference type="NCBI Taxonomy" id="5804"/>
    <lineage>
        <taxon>Eukaryota</taxon>
        <taxon>Sar</taxon>
        <taxon>Alveolata</taxon>
        <taxon>Apicomplexa</taxon>
        <taxon>Conoidasida</taxon>
        <taxon>Coccidia</taxon>
        <taxon>Eucoccidiorida</taxon>
        <taxon>Eimeriorina</taxon>
        <taxon>Eimeriidae</taxon>
        <taxon>Eimeria</taxon>
    </lineage>
</organism>
<gene>
    <name evidence="3" type="ORF">EMWEY_00002640</name>
</gene>
<feature type="region of interest" description="Disordered" evidence="1">
    <location>
        <begin position="65"/>
        <end position="125"/>
    </location>
</feature>
<proteinExistence type="predicted"/>
<evidence type="ECO:0000313" key="3">
    <source>
        <dbReference type="EMBL" id="CDJ56250.1"/>
    </source>
</evidence>
<dbReference type="EMBL" id="HG718853">
    <property type="protein sequence ID" value="CDJ56250.1"/>
    <property type="molecule type" value="Genomic_DNA"/>
</dbReference>
<dbReference type="RefSeq" id="XP_013332900.1">
    <property type="nucleotide sequence ID" value="XM_013477446.1"/>
</dbReference>
<dbReference type="OrthoDB" id="347782at2759"/>
<sequence>MSFLQDPLIEWRTSLSRHQQQQQQQQQQNEAAATKTGERKAYACIVAIQKKLQGCISVLPPGAFEESVQPQQQQQQHKQQKQLQRDDDSSSSEDSFVESEEEEPNISGATGAAAVAAAAAPQSSSGTLGVYAQVAALIRSASSVDNLAKMYDLG</sequence>
<dbReference type="PROSITE" id="PS51190">
    <property type="entry name" value="FATC"/>
    <property type="match status" value="1"/>
</dbReference>
<reference evidence="3" key="2">
    <citation type="submission" date="2013-10" db="EMBL/GenBank/DDBJ databases">
        <authorList>
            <person name="Aslett M."/>
        </authorList>
    </citation>
    <scope>NUCLEOTIDE SEQUENCE [LARGE SCALE GENOMIC DNA]</scope>
    <source>
        <strain evidence="3">Weybridge</strain>
    </source>
</reference>